<keyword evidence="1" id="KW-0472">Membrane</keyword>
<reference evidence="2 3" key="1">
    <citation type="submission" date="2012-02" db="EMBL/GenBank/DDBJ databases">
        <title>Complete sequence of chromosome of Singulisphaera acidiphila DSM 18658.</title>
        <authorList>
            <consortium name="US DOE Joint Genome Institute (JGI-PGF)"/>
            <person name="Lucas S."/>
            <person name="Copeland A."/>
            <person name="Lapidus A."/>
            <person name="Glavina del Rio T."/>
            <person name="Dalin E."/>
            <person name="Tice H."/>
            <person name="Bruce D."/>
            <person name="Goodwin L."/>
            <person name="Pitluck S."/>
            <person name="Peters L."/>
            <person name="Ovchinnikova G."/>
            <person name="Chertkov O."/>
            <person name="Kyrpides N."/>
            <person name="Mavromatis K."/>
            <person name="Ivanova N."/>
            <person name="Brettin T."/>
            <person name="Detter J.C."/>
            <person name="Han C."/>
            <person name="Larimer F."/>
            <person name="Land M."/>
            <person name="Hauser L."/>
            <person name="Markowitz V."/>
            <person name="Cheng J.-F."/>
            <person name="Hugenholtz P."/>
            <person name="Woyke T."/>
            <person name="Wu D."/>
            <person name="Tindall B."/>
            <person name="Pomrenke H."/>
            <person name="Brambilla E."/>
            <person name="Klenk H.-P."/>
            <person name="Eisen J.A."/>
        </authorList>
    </citation>
    <scope>NUCLEOTIDE SEQUENCE [LARGE SCALE GENOMIC DNA]</scope>
    <source>
        <strain evidence="3">ATCC BAA-1392 / DSM 18658 / VKM B-2454 / MOB10</strain>
    </source>
</reference>
<evidence type="ECO:0008006" key="4">
    <source>
        <dbReference type="Google" id="ProtNLM"/>
    </source>
</evidence>
<dbReference type="AlphaFoldDB" id="L0DJ38"/>
<name>L0DJ38_SINAD</name>
<dbReference type="Proteomes" id="UP000010798">
    <property type="component" value="Chromosome"/>
</dbReference>
<dbReference type="RefSeq" id="WP_015247802.1">
    <property type="nucleotide sequence ID" value="NC_019892.1"/>
</dbReference>
<dbReference type="KEGG" id="saci:Sinac_4499"/>
<evidence type="ECO:0000256" key="1">
    <source>
        <dbReference type="SAM" id="Phobius"/>
    </source>
</evidence>
<keyword evidence="3" id="KW-1185">Reference proteome</keyword>
<evidence type="ECO:0000313" key="2">
    <source>
        <dbReference type="EMBL" id="AGA28686.1"/>
    </source>
</evidence>
<feature type="transmembrane region" description="Helical" evidence="1">
    <location>
        <begin position="6"/>
        <end position="28"/>
    </location>
</feature>
<dbReference type="HOGENOM" id="CLU_3296562_0_0_0"/>
<organism evidence="2 3">
    <name type="scientific">Singulisphaera acidiphila (strain ATCC BAA-1392 / DSM 18658 / VKM B-2454 / MOB10)</name>
    <dbReference type="NCBI Taxonomy" id="886293"/>
    <lineage>
        <taxon>Bacteria</taxon>
        <taxon>Pseudomonadati</taxon>
        <taxon>Planctomycetota</taxon>
        <taxon>Planctomycetia</taxon>
        <taxon>Isosphaerales</taxon>
        <taxon>Isosphaeraceae</taxon>
        <taxon>Singulisphaera</taxon>
    </lineage>
</organism>
<accession>L0DJ38</accession>
<keyword evidence="1" id="KW-1133">Transmembrane helix</keyword>
<sequence>MKVLEVFAGLAIGVVTLLILVVGSLFAVGSMGKYIKNKSM</sequence>
<gene>
    <name evidence="2" type="ordered locus">Sinac_4499</name>
</gene>
<keyword evidence="1" id="KW-0812">Transmembrane</keyword>
<dbReference type="STRING" id="886293.Sinac_4499"/>
<evidence type="ECO:0000313" key="3">
    <source>
        <dbReference type="Proteomes" id="UP000010798"/>
    </source>
</evidence>
<dbReference type="EMBL" id="CP003364">
    <property type="protein sequence ID" value="AGA28686.1"/>
    <property type="molecule type" value="Genomic_DNA"/>
</dbReference>
<protein>
    <recommendedName>
        <fullName evidence="4">Oxaloacetate decarboxylase, gamma chain</fullName>
    </recommendedName>
</protein>
<proteinExistence type="predicted"/>